<name>A0ACC2HLE3_DALPE</name>
<sequence>MRATSKPLLFPSLGQHIQASAEEKMDKLTTPTKVPRNTWQPVSPLGPKQETIQPSKPKGKPTMSQSNYYRRIRDYRQECLSMQAPPTRTRRQPEDNTLPTLFVNTGPLLGRKASQENALPKHLAPKPPVGPRPIRFPTIDQSNLSLVGTKFGKMK</sequence>
<proteinExistence type="predicted"/>
<protein>
    <submittedName>
        <fullName evidence="1">Uncharacterized protein</fullName>
    </submittedName>
</protein>
<keyword evidence="2" id="KW-1185">Reference proteome</keyword>
<evidence type="ECO:0000313" key="1">
    <source>
        <dbReference type="EMBL" id="KAJ8016298.1"/>
    </source>
</evidence>
<gene>
    <name evidence="1" type="ORF">DPEC_G00005740</name>
</gene>
<dbReference type="Proteomes" id="UP001157502">
    <property type="component" value="Chromosome 1"/>
</dbReference>
<dbReference type="EMBL" id="CM055728">
    <property type="protein sequence ID" value="KAJ8016298.1"/>
    <property type="molecule type" value="Genomic_DNA"/>
</dbReference>
<reference evidence="1" key="1">
    <citation type="submission" date="2021-05" db="EMBL/GenBank/DDBJ databases">
        <authorList>
            <person name="Pan Q."/>
            <person name="Jouanno E."/>
            <person name="Zahm M."/>
            <person name="Klopp C."/>
            <person name="Cabau C."/>
            <person name="Louis A."/>
            <person name="Berthelot C."/>
            <person name="Parey E."/>
            <person name="Roest Crollius H."/>
            <person name="Montfort J."/>
            <person name="Robinson-Rechavi M."/>
            <person name="Bouchez O."/>
            <person name="Lampietro C."/>
            <person name="Lopez Roques C."/>
            <person name="Donnadieu C."/>
            <person name="Postlethwait J."/>
            <person name="Bobe J."/>
            <person name="Dillon D."/>
            <person name="Chandos A."/>
            <person name="von Hippel F."/>
            <person name="Guiguen Y."/>
        </authorList>
    </citation>
    <scope>NUCLEOTIDE SEQUENCE</scope>
    <source>
        <strain evidence="1">YG-Jan2019</strain>
    </source>
</reference>
<comment type="caution">
    <text evidence="1">The sequence shown here is derived from an EMBL/GenBank/DDBJ whole genome shotgun (WGS) entry which is preliminary data.</text>
</comment>
<accession>A0ACC2HLE3</accession>
<organism evidence="1 2">
    <name type="scientific">Dallia pectoralis</name>
    <name type="common">Alaska blackfish</name>
    <dbReference type="NCBI Taxonomy" id="75939"/>
    <lineage>
        <taxon>Eukaryota</taxon>
        <taxon>Metazoa</taxon>
        <taxon>Chordata</taxon>
        <taxon>Craniata</taxon>
        <taxon>Vertebrata</taxon>
        <taxon>Euteleostomi</taxon>
        <taxon>Actinopterygii</taxon>
        <taxon>Neopterygii</taxon>
        <taxon>Teleostei</taxon>
        <taxon>Protacanthopterygii</taxon>
        <taxon>Esociformes</taxon>
        <taxon>Umbridae</taxon>
        <taxon>Dallia</taxon>
    </lineage>
</organism>
<evidence type="ECO:0000313" key="2">
    <source>
        <dbReference type="Proteomes" id="UP001157502"/>
    </source>
</evidence>